<evidence type="ECO:0000256" key="1">
    <source>
        <dbReference type="ARBA" id="ARBA00004370"/>
    </source>
</evidence>
<gene>
    <name evidence="8" type="ORF">CPE01_22790</name>
</gene>
<accession>A0A510UVL5</accession>
<keyword evidence="3 7" id="KW-1133">Transmembrane helix</keyword>
<dbReference type="SUPFAM" id="SSF51306">
    <property type="entry name" value="LexA/Signal peptidase"/>
    <property type="match status" value="1"/>
</dbReference>
<evidence type="ECO:0000256" key="2">
    <source>
        <dbReference type="ARBA" id="ARBA00022692"/>
    </source>
</evidence>
<evidence type="ECO:0000313" key="9">
    <source>
        <dbReference type="Proteomes" id="UP000321386"/>
    </source>
</evidence>
<dbReference type="InterPro" id="IPR001733">
    <property type="entry name" value="Peptidase_S26B"/>
</dbReference>
<dbReference type="Proteomes" id="UP000321386">
    <property type="component" value="Unassembled WGS sequence"/>
</dbReference>
<dbReference type="InterPro" id="IPR036286">
    <property type="entry name" value="LexA/Signal_pep-like_sf"/>
</dbReference>
<evidence type="ECO:0000256" key="5">
    <source>
        <dbReference type="NCBIfam" id="TIGR02228"/>
    </source>
</evidence>
<dbReference type="EMBL" id="BJUA01000010">
    <property type="protein sequence ID" value="GEK18546.1"/>
    <property type="molecule type" value="Genomic_DNA"/>
</dbReference>
<evidence type="ECO:0000256" key="7">
    <source>
        <dbReference type="SAM" id="Phobius"/>
    </source>
</evidence>
<dbReference type="GO" id="GO:0006465">
    <property type="term" value="P:signal peptide processing"/>
    <property type="evidence" value="ECO:0007669"/>
    <property type="project" value="UniProtKB-UniRule"/>
</dbReference>
<comment type="caution">
    <text evidence="8">The sequence shown here is derived from an EMBL/GenBank/DDBJ whole genome shotgun (WGS) entry which is preliminary data.</text>
</comment>
<dbReference type="GO" id="GO:0016020">
    <property type="term" value="C:membrane"/>
    <property type="evidence" value="ECO:0007669"/>
    <property type="project" value="UniProtKB-SubCell"/>
</dbReference>
<sequence>MRALKLLGNTVLWLVAALGLASVLVWGATQAGWIRPLVVISGSMEPQIMTGDLIVDRPRPTAELQVGDVASIYSDVTQNLVTHRVVGVEHVADGRWEIRMKGDANDSADGGVYVVGDTVWQPVWQISGGGYALTTITRPSVAIPLGIALMSMLGLSLLPRTTPRTRDDEPAGRQHGPLPAVPHPARRAEPVAAGQVPRTSTREVR</sequence>
<comment type="subcellular location">
    <subcellularLocation>
        <location evidence="1">Membrane</location>
    </subcellularLocation>
</comment>
<organism evidence="8 9">
    <name type="scientific">Cellulomonas persica</name>
    <dbReference type="NCBI Taxonomy" id="76861"/>
    <lineage>
        <taxon>Bacteria</taxon>
        <taxon>Bacillati</taxon>
        <taxon>Actinomycetota</taxon>
        <taxon>Actinomycetes</taxon>
        <taxon>Micrococcales</taxon>
        <taxon>Cellulomonadaceae</taxon>
        <taxon>Cellulomonas</taxon>
    </lineage>
</organism>
<dbReference type="AlphaFoldDB" id="A0A510UVL5"/>
<keyword evidence="9" id="KW-1185">Reference proteome</keyword>
<proteinExistence type="predicted"/>
<name>A0A510UVL5_9CELL</name>
<feature type="transmembrane region" description="Helical" evidence="7">
    <location>
        <begin position="141"/>
        <end position="158"/>
    </location>
</feature>
<protein>
    <recommendedName>
        <fullName evidence="5">Signal peptidase I</fullName>
        <ecNumber evidence="5">3.4.21.89</ecNumber>
    </recommendedName>
</protein>
<evidence type="ECO:0000313" key="8">
    <source>
        <dbReference type="EMBL" id="GEK18546.1"/>
    </source>
</evidence>
<keyword evidence="2 7" id="KW-0812">Transmembrane</keyword>
<dbReference type="InterPro" id="IPR019533">
    <property type="entry name" value="Peptidase_S26"/>
</dbReference>
<dbReference type="EC" id="3.4.21.89" evidence="5"/>
<dbReference type="GO" id="GO:0004252">
    <property type="term" value="F:serine-type endopeptidase activity"/>
    <property type="evidence" value="ECO:0007669"/>
    <property type="project" value="UniProtKB-UniRule"/>
</dbReference>
<feature type="region of interest" description="Disordered" evidence="6">
    <location>
        <begin position="160"/>
        <end position="205"/>
    </location>
</feature>
<evidence type="ECO:0000256" key="3">
    <source>
        <dbReference type="ARBA" id="ARBA00022989"/>
    </source>
</evidence>
<dbReference type="OrthoDB" id="3178064at2"/>
<evidence type="ECO:0000256" key="4">
    <source>
        <dbReference type="ARBA" id="ARBA00023136"/>
    </source>
</evidence>
<dbReference type="RefSeq" id="WP_146806809.1">
    <property type="nucleotide sequence ID" value="NZ_BJUA01000010.1"/>
</dbReference>
<dbReference type="CDD" id="cd06530">
    <property type="entry name" value="S26_SPase_I"/>
    <property type="match status" value="1"/>
</dbReference>
<reference evidence="8 9" key="1">
    <citation type="submission" date="2019-07" db="EMBL/GenBank/DDBJ databases">
        <title>Whole genome shotgun sequence of Cellulomonas persica NBRC 101101.</title>
        <authorList>
            <person name="Hosoyama A."/>
            <person name="Uohara A."/>
            <person name="Ohji S."/>
            <person name="Ichikawa N."/>
        </authorList>
    </citation>
    <scope>NUCLEOTIDE SEQUENCE [LARGE SCALE GENOMIC DNA]</scope>
    <source>
        <strain evidence="8 9">NBRC 101101</strain>
    </source>
</reference>
<dbReference type="GO" id="GO:0009003">
    <property type="term" value="F:signal peptidase activity"/>
    <property type="evidence" value="ECO:0007669"/>
    <property type="project" value="UniProtKB-EC"/>
</dbReference>
<evidence type="ECO:0000256" key="6">
    <source>
        <dbReference type="SAM" id="MobiDB-lite"/>
    </source>
</evidence>
<keyword evidence="4 7" id="KW-0472">Membrane</keyword>
<dbReference type="NCBIfam" id="TIGR02228">
    <property type="entry name" value="sigpep_I_arch"/>
    <property type="match status" value="1"/>
</dbReference>